<proteinExistence type="predicted"/>
<dbReference type="SUPFAM" id="SSF101386">
    <property type="entry name" value="all-alpha NTP pyrophosphatases"/>
    <property type="match status" value="1"/>
</dbReference>
<reference evidence="2 3" key="1">
    <citation type="submission" date="2016-09" db="EMBL/GenBank/DDBJ databases">
        <title>Draft genome sequence for the type strain of Desulfuribacillus alkaliarsenatis AHT28, an obligately anaerobic, sulfidogenic bacterium isolated from Russian soda lake sediments.</title>
        <authorList>
            <person name="Abin C.A."/>
            <person name="Hollibaugh J.T."/>
        </authorList>
    </citation>
    <scope>NUCLEOTIDE SEQUENCE [LARGE SCALE GENOMIC DNA]</scope>
    <source>
        <strain evidence="2 3">AHT28</strain>
    </source>
</reference>
<name>A0A1E5G6B4_9FIRM</name>
<dbReference type="RefSeq" id="WP_069642230.1">
    <property type="nucleotide sequence ID" value="NZ_MIJE01000001.1"/>
</dbReference>
<gene>
    <name evidence="2" type="ORF">BHF68_03510</name>
</gene>
<dbReference type="CDD" id="cd11531">
    <property type="entry name" value="NTP-PPase_BsYpjD"/>
    <property type="match status" value="1"/>
</dbReference>
<evidence type="ECO:0000313" key="2">
    <source>
        <dbReference type="EMBL" id="OEF98738.1"/>
    </source>
</evidence>
<dbReference type="PIRSF" id="PIRSF029904">
    <property type="entry name" value="UCP029904_pph"/>
    <property type="match status" value="1"/>
</dbReference>
<dbReference type="Pfam" id="PF03819">
    <property type="entry name" value="MazG"/>
    <property type="match status" value="1"/>
</dbReference>
<dbReference type="PANTHER" id="PTHR42692">
    <property type="entry name" value="NUCLEOTIDE PYROPHOSPHOHYDROLASE"/>
    <property type="match status" value="1"/>
</dbReference>
<dbReference type="Gene3D" id="1.10.287.1080">
    <property type="entry name" value="MazG-like"/>
    <property type="match status" value="1"/>
</dbReference>
<sequence length="108" mass="12737">MAKTMQEIQKEVDTYISQYEEGYFPPMSLIVRMTEELGELAREVNHVYGEKKKKPIEETGSIEMELGDLLFVIICMANQLNINLDEAFQKVMHKYNTRDKERWTKKTT</sequence>
<protein>
    <submittedName>
        <fullName evidence="2">Nucleotide pyrophosphohydrolase</fullName>
    </submittedName>
</protein>
<comment type="caution">
    <text evidence="2">The sequence shown here is derived from an EMBL/GenBank/DDBJ whole genome shotgun (WGS) entry which is preliminary data.</text>
</comment>
<dbReference type="OrthoDB" id="9807397at2"/>
<dbReference type="InterPro" id="IPR012359">
    <property type="entry name" value="MazG-related_YpjD"/>
</dbReference>
<dbReference type="Proteomes" id="UP000094296">
    <property type="component" value="Unassembled WGS sequence"/>
</dbReference>
<evidence type="ECO:0000259" key="1">
    <source>
        <dbReference type="Pfam" id="PF03819"/>
    </source>
</evidence>
<feature type="domain" description="NTP pyrophosphohydrolase MazG-like" evidence="1">
    <location>
        <begin position="26"/>
        <end position="103"/>
    </location>
</feature>
<keyword evidence="2" id="KW-0378">Hydrolase</keyword>
<dbReference type="GO" id="GO:0016787">
    <property type="term" value="F:hydrolase activity"/>
    <property type="evidence" value="ECO:0007669"/>
    <property type="project" value="UniProtKB-KW"/>
</dbReference>
<dbReference type="PANTHER" id="PTHR42692:SF1">
    <property type="entry name" value="NUCLEOTIDE PYROPHOSPHOHYDROLASE"/>
    <property type="match status" value="1"/>
</dbReference>
<evidence type="ECO:0000313" key="3">
    <source>
        <dbReference type="Proteomes" id="UP000094296"/>
    </source>
</evidence>
<dbReference type="InterPro" id="IPR004518">
    <property type="entry name" value="MazG-like_dom"/>
</dbReference>
<dbReference type="AlphaFoldDB" id="A0A1E5G6B4"/>
<dbReference type="InterPro" id="IPR047046">
    <property type="entry name" value="YpjD/YvdC"/>
</dbReference>
<keyword evidence="3" id="KW-1185">Reference proteome</keyword>
<dbReference type="STRING" id="766136.BHF68_03510"/>
<dbReference type="EMBL" id="MIJE01000001">
    <property type="protein sequence ID" value="OEF98738.1"/>
    <property type="molecule type" value="Genomic_DNA"/>
</dbReference>
<accession>A0A1E5G6B4</accession>
<organism evidence="2 3">
    <name type="scientific">Desulfuribacillus alkaliarsenatis</name>
    <dbReference type="NCBI Taxonomy" id="766136"/>
    <lineage>
        <taxon>Bacteria</taxon>
        <taxon>Bacillati</taxon>
        <taxon>Bacillota</taxon>
        <taxon>Desulfuribacillia</taxon>
        <taxon>Desulfuribacillales</taxon>
        <taxon>Desulfuribacillaceae</taxon>
        <taxon>Desulfuribacillus</taxon>
    </lineage>
</organism>